<gene>
    <name evidence="1" type="ORF">BRAN1462_LOCUS2251</name>
</gene>
<name>A0A6U9FS25_9DINO</name>
<organism evidence="1">
    <name type="scientific">Zooxanthella nutricula</name>
    <dbReference type="NCBI Taxonomy" id="1333877"/>
    <lineage>
        <taxon>Eukaryota</taxon>
        <taxon>Sar</taxon>
        <taxon>Alveolata</taxon>
        <taxon>Dinophyceae</taxon>
        <taxon>Peridiniales</taxon>
        <taxon>Peridiniales incertae sedis</taxon>
        <taxon>Zooxanthella</taxon>
    </lineage>
</organism>
<reference evidence="1" key="1">
    <citation type="submission" date="2021-01" db="EMBL/GenBank/DDBJ databases">
        <authorList>
            <person name="Corre E."/>
            <person name="Pelletier E."/>
            <person name="Niang G."/>
            <person name="Scheremetjew M."/>
            <person name="Finn R."/>
            <person name="Kale V."/>
            <person name="Holt S."/>
            <person name="Cochrane G."/>
            <person name="Meng A."/>
            <person name="Brown T."/>
            <person name="Cohen L."/>
        </authorList>
    </citation>
    <scope>NUCLEOTIDE SEQUENCE</scope>
    <source>
        <strain evidence="1">RCC3387</strain>
    </source>
</reference>
<accession>A0A6U9FS25</accession>
<protein>
    <submittedName>
        <fullName evidence="1">Uncharacterized protein</fullName>
    </submittedName>
</protein>
<dbReference type="EMBL" id="HBGW01003428">
    <property type="protein sequence ID" value="CAD9490326.1"/>
    <property type="molecule type" value="Transcribed_RNA"/>
</dbReference>
<proteinExistence type="predicted"/>
<sequence>MAGIAGILALEEDGRGQVMLLVGCAPTFREMEKAIQFMEGAPRVRVMCPDSRSLDDDDGGGDEIILWNATMESAIDGPSDEYLEFVHEGLARADVVVCLLDVCDLVGAGTHGIPAMPVNIIDLLHSADTVVVGNRRLLAVDCDAVAELIQQVQDTAEVLWLGGDAPMCAAQPFTVPEVGRRMRIV</sequence>
<evidence type="ECO:0000313" key="1">
    <source>
        <dbReference type="EMBL" id="CAD9490326.1"/>
    </source>
</evidence>
<dbReference type="AlphaFoldDB" id="A0A6U9FS25"/>